<accession>A0ABS3LDN0</accession>
<sequence length="179" mass="20738">MLDKSVPYIPFIMIRKPNAAPLPEYHLPKGYHFVFYQPGDEHAWGEIETSVGEFETTTDALNYFQRSFAPFPEELPQRMLFVENTEGKKVATFTAWRNDDSRQPRLHWLAVLPSQQGQGLAKALVIRVTQLLTELHPNEELYLTTQTWSHPAVKLYQKLGYEILADENYSQIVEILENT</sequence>
<comment type="caution">
    <text evidence="2">The sequence shown here is derived from an EMBL/GenBank/DDBJ whole genome shotgun (WGS) entry which is preliminary data.</text>
</comment>
<evidence type="ECO:0000259" key="1">
    <source>
        <dbReference type="PROSITE" id="PS51186"/>
    </source>
</evidence>
<feature type="domain" description="N-acetyltransferase" evidence="1">
    <location>
        <begin position="31"/>
        <end position="179"/>
    </location>
</feature>
<dbReference type="Pfam" id="PF00583">
    <property type="entry name" value="Acetyltransf_1"/>
    <property type="match status" value="1"/>
</dbReference>
<dbReference type="EMBL" id="JAFREM010000026">
    <property type="protein sequence ID" value="MBO1307727.1"/>
    <property type="molecule type" value="Genomic_DNA"/>
</dbReference>
<dbReference type="CDD" id="cd04301">
    <property type="entry name" value="NAT_SF"/>
    <property type="match status" value="1"/>
</dbReference>
<protein>
    <submittedName>
        <fullName evidence="2">GNAT family N-acetyltransferase</fullName>
    </submittedName>
</protein>
<dbReference type="Gene3D" id="3.40.630.30">
    <property type="match status" value="1"/>
</dbReference>
<dbReference type="RefSeq" id="WP_207674725.1">
    <property type="nucleotide sequence ID" value="NZ_JAFREM010000026.1"/>
</dbReference>
<evidence type="ECO:0000313" key="3">
    <source>
        <dbReference type="Proteomes" id="UP000664601"/>
    </source>
</evidence>
<dbReference type="Proteomes" id="UP000664601">
    <property type="component" value="Unassembled WGS sequence"/>
</dbReference>
<proteinExistence type="predicted"/>
<gene>
    <name evidence="2" type="ORF">JZO70_16240</name>
</gene>
<reference evidence="2 3" key="1">
    <citation type="submission" date="2021-03" db="EMBL/GenBank/DDBJ databases">
        <title>Enterococcal diversity collection.</title>
        <authorList>
            <person name="Gilmore M.S."/>
            <person name="Schwartzman J."/>
            <person name="Van Tyne D."/>
            <person name="Martin M."/>
            <person name="Earl A.M."/>
            <person name="Manson A.L."/>
            <person name="Straub T."/>
            <person name="Salamzade R."/>
            <person name="Saavedra J."/>
            <person name="Lebreton F."/>
            <person name="Prichula J."/>
            <person name="Schaufler K."/>
            <person name="Gaca A."/>
            <person name="Sgardioli B."/>
            <person name="Wagenaar J."/>
            <person name="Strong T."/>
        </authorList>
    </citation>
    <scope>NUCLEOTIDE SEQUENCE [LARGE SCALE GENOMIC DNA]</scope>
    <source>
        <strain evidence="2 3">669A</strain>
    </source>
</reference>
<evidence type="ECO:0000313" key="2">
    <source>
        <dbReference type="EMBL" id="MBO1307727.1"/>
    </source>
</evidence>
<dbReference type="InterPro" id="IPR016181">
    <property type="entry name" value="Acyl_CoA_acyltransferase"/>
</dbReference>
<dbReference type="PROSITE" id="PS51186">
    <property type="entry name" value="GNAT"/>
    <property type="match status" value="1"/>
</dbReference>
<dbReference type="SUPFAM" id="SSF55729">
    <property type="entry name" value="Acyl-CoA N-acyltransferases (Nat)"/>
    <property type="match status" value="1"/>
</dbReference>
<organism evidence="2 3">
    <name type="scientific">Candidatus Enterococcus moelleringii</name>
    <dbReference type="NCBI Taxonomy" id="2815325"/>
    <lineage>
        <taxon>Bacteria</taxon>
        <taxon>Bacillati</taxon>
        <taxon>Bacillota</taxon>
        <taxon>Bacilli</taxon>
        <taxon>Lactobacillales</taxon>
        <taxon>Enterococcaceae</taxon>
        <taxon>Enterococcus</taxon>
    </lineage>
</organism>
<name>A0ABS3LDN0_9ENTE</name>
<keyword evidence="3" id="KW-1185">Reference proteome</keyword>
<dbReference type="InterPro" id="IPR000182">
    <property type="entry name" value="GNAT_dom"/>
</dbReference>